<sequence length="40" mass="4521">IRDSKKSHTRLLFGMFEAFGISDTFGTSIYILAKEEKAIV</sequence>
<proteinExistence type="predicted"/>
<comment type="caution">
    <text evidence="1">The sequence shown here is derived from an EMBL/GenBank/DDBJ whole genome shotgun (WGS) entry which is preliminary data.</text>
</comment>
<gene>
    <name evidence="1" type="ORF">DHETER_LOCUS4677</name>
</gene>
<dbReference type="Proteomes" id="UP000789702">
    <property type="component" value="Unassembled WGS sequence"/>
</dbReference>
<evidence type="ECO:0000313" key="1">
    <source>
        <dbReference type="EMBL" id="CAG8538100.1"/>
    </source>
</evidence>
<dbReference type="EMBL" id="CAJVPU010004786">
    <property type="protein sequence ID" value="CAG8538100.1"/>
    <property type="molecule type" value="Genomic_DNA"/>
</dbReference>
<feature type="non-terminal residue" evidence="1">
    <location>
        <position position="1"/>
    </location>
</feature>
<keyword evidence="2" id="KW-1185">Reference proteome</keyword>
<protein>
    <submittedName>
        <fullName evidence="1">6289_t:CDS:1</fullName>
    </submittedName>
</protein>
<accession>A0ACA9LLG1</accession>
<evidence type="ECO:0000313" key="2">
    <source>
        <dbReference type="Proteomes" id="UP000789702"/>
    </source>
</evidence>
<reference evidence="1" key="1">
    <citation type="submission" date="2021-06" db="EMBL/GenBank/DDBJ databases">
        <authorList>
            <person name="Kallberg Y."/>
            <person name="Tangrot J."/>
            <person name="Rosling A."/>
        </authorList>
    </citation>
    <scope>NUCLEOTIDE SEQUENCE</scope>
    <source>
        <strain evidence="1">IL203A</strain>
    </source>
</reference>
<name>A0ACA9LLG1_9GLOM</name>
<organism evidence="1 2">
    <name type="scientific">Dentiscutata heterogama</name>
    <dbReference type="NCBI Taxonomy" id="1316150"/>
    <lineage>
        <taxon>Eukaryota</taxon>
        <taxon>Fungi</taxon>
        <taxon>Fungi incertae sedis</taxon>
        <taxon>Mucoromycota</taxon>
        <taxon>Glomeromycotina</taxon>
        <taxon>Glomeromycetes</taxon>
        <taxon>Diversisporales</taxon>
        <taxon>Gigasporaceae</taxon>
        <taxon>Dentiscutata</taxon>
    </lineage>
</organism>